<dbReference type="Proteomes" id="UP000247702">
    <property type="component" value="Unassembled WGS sequence"/>
</dbReference>
<name>A0A2Z6QVN8_9GLOM</name>
<dbReference type="SUPFAM" id="SSF56112">
    <property type="entry name" value="Protein kinase-like (PK-like)"/>
    <property type="match status" value="1"/>
</dbReference>
<dbReference type="InterPro" id="IPR051681">
    <property type="entry name" value="Ser/Thr_Kinases-Pseudokinases"/>
</dbReference>
<gene>
    <name evidence="4" type="ORF">RclHR1_15330003</name>
</gene>
<dbReference type="InterPro" id="IPR011009">
    <property type="entry name" value="Kinase-like_dom_sf"/>
</dbReference>
<dbReference type="PANTHER" id="PTHR44329:SF298">
    <property type="entry name" value="MIXED LINEAGE KINASE DOMAIN-LIKE PROTEIN"/>
    <property type="match status" value="1"/>
</dbReference>
<organism evidence="4 5">
    <name type="scientific">Rhizophagus clarus</name>
    <dbReference type="NCBI Taxonomy" id="94130"/>
    <lineage>
        <taxon>Eukaryota</taxon>
        <taxon>Fungi</taxon>
        <taxon>Fungi incertae sedis</taxon>
        <taxon>Mucoromycota</taxon>
        <taxon>Glomeromycotina</taxon>
        <taxon>Glomeromycetes</taxon>
        <taxon>Glomerales</taxon>
        <taxon>Glomeraceae</taxon>
        <taxon>Rhizophagus</taxon>
    </lineage>
</organism>
<keyword evidence="1" id="KW-0547">Nucleotide-binding</keyword>
<dbReference type="InterPro" id="IPR001245">
    <property type="entry name" value="Ser-Thr/Tyr_kinase_cat_dom"/>
</dbReference>
<feature type="domain" description="Protein kinase" evidence="3">
    <location>
        <begin position="29"/>
        <end position="301"/>
    </location>
</feature>
<dbReference type="Pfam" id="PF07714">
    <property type="entry name" value="PK_Tyr_Ser-Thr"/>
    <property type="match status" value="1"/>
</dbReference>
<keyword evidence="2" id="KW-0067">ATP-binding</keyword>
<dbReference type="AlphaFoldDB" id="A0A2Z6QVN8"/>
<sequence>MLIFGNSENAIMDKFIYEKCLKWIPYNKFKNVEYLDKGGFGTIYKATWLDKDKEVVFKCIDDLNENLDKFLDEWKYHKSCLNSYDIIKLHGFTKNPNTLNYMAVMDYANKGNLRGNLTKIIENSWKQKLYMLYKIISGLYEIHKQSLVHCDLHDGNILYHKCERENEESEKIKEIKNNEEDKVYITDLGLCQPVKSYLKQGEIYGVVPFMAPEILRGKPFTQASDIYSFSMIMWEFTSGVPPFYDEAHDIQLSLNVCKGERPKIIENTPQCYVDLMKKCWNENPSERPSASEVKNIIENWIFYPYNQINEELKSNVMEFINAPIKSNNFITEFHSQACYISRLLDFTSENLNEAIQSKCLDNCIDDIKSLDIKTDENL</sequence>
<dbReference type="Gene3D" id="1.10.510.10">
    <property type="entry name" value="Transferase(Phosphotransferase) domain 1"/>
    <property type="match status" value="1"/>
</dbReference>
<dbReference type="EMBL" id="BEXD01000595">
    <property type="protein sequence ID" value="GBB88751.1"/>
    <property type="molecule type" value="Genomic_DNA"/>
</dbReference>
<dbReference type="GO" id="GO:0005524">
    <property type="term" value="F:ATP binding"/>
    <property type="evidence" value="ECO:0007669"/>
    <property type="project" value="UniProtKB-KW"/>
</dbReference>
<evidence type="ECO:0000313" key="5">
    <source>
        <dbReference type="Proteomes" id="UP000247702"/>
    </source>
</evidence>
<evidence type="ECO:0000256" key="1">
    <source>
        <dbReference type="ARBA" id="ARBA00022741"/>
    </source>
</evidence>
<evidence type="ECO:0000313" key="4">
    <source>
        <dbReference type="EMBL" id="GBB88751.1"/>
    </source>
</evidence>
<accession>A0A2Z6QVN8</accession>
<evidence type="ECO:0000256" key="2">
    <source>
        <dbReference type="ARBA" id="ARBA00022840"/>
    </source>
</evidence>
<dbReference type="InterPro" id="IPR000719">
    <property type="entry name" value="Prot_kinase_dom"/>
</dbReference>
<dbReference type="PROSITE" id="PS50011">
    <property type="entry name" value="PROTEIN_KINASE_DOM"/>
    <property type="match status" value="1"/>
</dbReference>
<proteinExistence type="predicted"/>
<dbReference type="GO" id="GO:0004674">
    <property type="term" value="F:protein serine/threonine kinase activity"/>
    <property type="evidence" value="ECO:0007669"/>
    <property type="project" value="TreeGrafter"/>
</dbReference>
<dbReference type="PANTHER" id="PTHR44329">
    <property type="entry name" value="SERINE/THREONINE-PROTEIN KINASE TNNI3K-RELATED"/>
    <property type="match status" value="1"/>
</dbReference>
<comment type="caution">
    <text evidence="4">The sequence shown here is derived from an EMBL/GenBank/DDBJ whole genome shotgun (WGS) entry which is preliminary data.</text>
</comment>
<protein>
    <recommendedName>
        <fullName evidence="3">Protein kinase domain-containing protein</fullName>
    </recommendedName>
</protein>
<evidence type="ECO:0000259" key="3">
    <source>
        <dbReference type="PROSITE" id="PS50011"/>
    </source>
</evidence>
<keyword evidence="5" id="KW-1185">Reference proteome</keyword>
<reference evidence="4 5" key="1">
    <citation type="submission" date="2017-11" db="EMBL/GenBank/DDBJ databases">
        <title>The genome of Rhizophagus clarus HR1 reveals common genetic basis of auxotrophy among arbuscular mycorrhizal fungi.</title>
        <authorList>
            <person name="Kobayashi Y."/>
        </authorList>
    </citation>
    <scope>NUCLEOTIDE SEQUENCE [LARGE SCALE GENOMIC DNA]</scope>
    <source>
        <strain evidence="4 5">HR1</strain>
    </source>
</reference>